<accession>A0A382XB89</accession>
<evidence type="ECO:0000313" key="2">
    <source>
        <dbReference type="EMBL" id="SVD68134.1"/>
    </source>
</evidence>
<evidence type="ECO:0000256" key="1">
    <source>
        <dbReference type="SAM" id="Phobius"/>
    </source>
</evidence>
<reference evidence="2" key="1">
    <citation type="submission" date="2018-05" db="EMBL/GenBank/DDBJ databases">
        <authorList>
            <person name="Lanie J.A."/>
            <person name="Ng W.-L."/>
            <person name="Kazmierczak K.M."/>
            <person name="Andrzejewski T.M."/>
            <person name="Davidsen T.M."/>
            <person name="Wayne K.J."/>
            <person name="Tettelin H."/>
            <person name="Glass J.I."/>
            <person name="Rusch D."/>
            <person name="Podicherti R."/>
            <person name="Tsui H.-C.T."/>
            <person name="Winkler M.E."/>
        </authorList>
    </citation>
    <scope>NUCLEOTIDE SEQUENCE</scope>
</reference>
<name>A0A382XB89_9ZZZZ</name>
<keyword evidence="1" id="KW-1133">Transmembrane helix</keyword>
<organism evidence="2">
    <name type="scientific">marine metagenome</name>
    <dbReference type="NCBI Taxonomy" id="408172"/>
    <lineage>
        <taxon>unclassified sequences</taxon>
        <taxon>metagenomes</taxon>
        <taxon>ecological metagenomes</taxon>
    </lineage>
</organism>
<sequence length="23" mass="2661">IHHYAMFMTAGVLVLVVMIVRLF</sequence>
<dbReference type="AlphaFoldDB" id="A0A382XB89"/>
<keyword evidence="1" id="KW-0472">Membrane</keyword>
<keyword evidence="1" id="KW-0812">Transmembrane</keyword>
<protein>
    <submittedName>
        <fullName evidence="2">Uncharacterized protein</fullName>
    </submittedName>
</protein>
<gene>
    <name evidence="2" type="ORF">METZ01_LOCUS420988</name>
</gene>
<proteinExistence type="predicted"/>
<dbReference type="EMBL" id="UINC01166276">
    <property type="protein sequence ID" value="SVD68134.1"/>
    <property type="molecule type" value="Genomic_DNA"/>
</dbReference>
<feature type="transmembrane region" description="Helical" evidence="1">
    <location>
        <begin position="6"/>
        <end position="22"/>
    </location>
</feature>
<feature type="non-terminal residue" evidence="2">
    <location>
        <position position="1"/>
    </location>
</feature>